<dbReference type="RefSeq" id="XP_038044262.1">
    <property type="nucleotide sequence ID" value="XM_038188334.1"/>
</dbReference>
<dbReference type="OrthoDB" id="426882at2759"/>
<evidence type="ECO:0000256" key="4">
    <source>
        <dbReference type="ARBA" id="ARBA00023014"/>
    </source>
</evidence>
<dbReference type="OMA" id="NTANPEH"/>
<proteinExistence type="predicted"/>
<dbReference type="EnsemblMetazoa" id="XM_038188334.1">
    <property type="protein sequence ID" value="XP_038044262.1"/>
    <property type="gene ID" value="LOC119718906"/>
</dbReference>
<evidence type="ECO:0000256" key="2">
    <source>
        <dbReference type="ARBA" id="ARBA00022723"/>
    </source>
</evidence>
<feature type="compositionally biased region" description="Basic and acidic residues" evidence="5">
    <location>
        <begin position="129"/>
        <end position="145"/>
    </location>
</feature>
<accession>A0A913YY16</accession>
<dbReference type="AlphaFoldDB" id="A0A913YY16"/>
<keyword evidence="4" id="KW-0411">Iron-sulfur</keyword>
<dbReference type="InterPro" id="IPR036922">
    <property type="entry name" value="Rieske_2Fe-2S_sf"/>
</dbReference>
<dbReference type="PROSITE" id="PS51296">
    <property type="entry name" value="RIESKE"/>
    <property type="match status" value="1"/>
</dbReference>
<dbReference type="GO" id="GO:0046872">
    <property type="term" value="F:metal ion binding"/>
    <property type="evidence" value="ECO:0007669"/>
    <property type="project" value="UniProtKB-KW"/>
</dbReference>
<dbReference type="SUPFAM" id="SSF47240">
    <property type="entry name" value="Ferritin-like"/>
    <property type="match status" value="1"/>
</dbReference>
<evidence type="ECO:0000256" key="5">
    <source>
        <dbReference type="SAM" id="MobiDB-lite"/>
    </source>
</evidence>
<dbReference type="Pfam" id="PF04305">
    <property type="entry name" value="DUF455"/>
    <property type="match status" value="1"/>
</dbReference>
<dbReference type="PANTHER" id="PTHR42782:SF2">
    <property type="entry name" value="3-OXOACYL-[ACYL-CARRIER-PROTEIN] SYNTHASE-LIKE PROTEIN"/>
    <property type="match status" value="1"/>
</dbReference>
<dbReference type="InterPro" id="IPR054716">
    <property type="entry name" value="Sol_Rieske_ferrdox_dom"/>
</dbReference>
<evidence type="ECO:0000259" key="6">
    <source>
        <dbReference type="PROSITE" id="PS51296"/>
    </source>
</evidence>
<dbReference type="InterPro" id="IPR017941">
    <property type="entry name" value="Rieske_2Fe-2S"/>
</dbReference>
<dbReference type="SUPFAM" id="SSF50022">
    <property type="entry name" value="ISP domain"/>
    <property type="match status" value="1"/>
</dbReference>
<reference evidence="7" key="1">
    <citation type="submission" date="2022-11" db="UniProtKB">
        <authorList>
            <consortium name="EnsemblMetazoa"/>
        </authorList>
    </citation>
    <scope>IDENTIFICATION</scope>
</reference>
<keyword evidence="8" id="KW-1185">Reference proteome</keyword>
<dbReference type="InterPro" id="IPR007402">
    <property type="entry name" value="DUF455"/>
</dbReference>
<evidence type="ECO:0000313" key="7">
    <source>
        <dbReference type="EnsemblMetazoa" id="XP_038044262.1"/>
    </source>
</evidence>
<dbReference type="GO" id="GO:0051537">
    <property type="term" value="F:2 iron, 2 sulfur cluster binding"/>
    <property type="evidence" value="ECO:0007669"/>
    <property type="project" value="UniProtKB-KW"/>
</dbReference>
<evidence type="ECO:0000256" key="3">
    <source>
        <dbReference type="ARBA" id="ARBA00023004"/>
    </source>
</evidence>
<protein>
    <recommendedName>
        <fullName evidence="6">Rieske domain-containing protein</fullName>
    </recommendedName>
</protein>
<dbReference type="CDD" id="cd03467">
    <property type="entry name" value="Rieske"/>
    <property type="match status" value="1"/>
</dbReference>
<dbReference type="PANTHER" id="PTHR42782">
    <property type="entry name" value="SI:CH73-314G15.3"/>
    <property type="match status" value="1"/>
</dbReference>
<dbReference type="InterPro" id="IPR009078">
    <property type="entry name" value="Ferritin-like_SF"/>
</dbReference>
<dbReference type="CDD" id="cd00657">
    <property type="entry name" value="Ferritin_like"/>
    <property type="match status" value="1"/>
</dbReference>
<evidence type="ECO:0000256" key="1">
    <source>
        <dbReference type="ARBA" id="ARBA00022714"/>
    </source>
</evidence>
<dbReference type="Proteomes" id="UP000887568">
    <property type="component" value="Unplaced"/>
</dbReference>
<name>A0A913YY16_PATMI</name>
<feature type="region of interest" description="Disordered" evidence="5">
    <location>
        <begin position="128"/>
        <end position="154"/>
    </location>
</feature>
<keyword evidence="1" id="KW-0001">2Fe-2S</keyword>
<evidence type="ECO:0000313" key="8">
    <source>
        <dbReference type="Proteomes" id="UP000887568"/>
    </source>
</evidence>
<feature type="domain" description="Rieske" evidence="6">
    <location>
        <begin position="22"/>
        <end position="122"/>
    </location>
</feature>
<dbReference type="Pfam" id="PF22543">
    <property type="entry name" value="Rieske_4"/>
    <property type="match status" value="1"/>
</dbReference>
<dbReference type="Gene3D" id="2.102.10.10">
    <property type="entry name" value="Rieske [2Fe-2S] iron-sulphur domain"/>
    <property type="match status" value="1"/>
</dbReference>
<keyword evidence="3" id="KW-0408">Iron</keyword>
<organism evidence="7 8">
    <name type="scientific">Patiria miniata</name>
    <name type="common">Bat star</name>
    <name type="synonym">Asterina miniata</name>
    <dbReference type="NCBI Taxonomy" id="46514"/>
    <lineage>
        <taxon>Eukaryota</taxon>
        <taxon>Metazoa</taxon>
        <taxon>Echinodermata</taxon>
        <taxon>Eleutherozoa</taxon>
        <taxon>Asterozoa</taxon>
        <taxon>Asteroidea</taxon>
        <taxon>Valvatacea</taxon>
        <taxon>Valvatida</taxon>
        <taxon>Asterinidae</taxon>
        <taxon>Patiria</taxon>
    </lineage>
</organism>
<dbReference type="GeneID" id="119718906"/>
<keyword evidence="2" id="KW-0479">Metal-binding</keyword>
<sequence length="443" mass="49569">MEGGFEASLVTALKEVVDISRWRCVGHTDLYKGKTCTRLYSLGQEEDVVIVRLAPDKFYALGADCPHEGGPLDLGDIEDIDGHMCIVCPWHDYDFRLDNGDSTSGLKQQTFAVRVVDDHLYVNTSLELSHTKDSETQSGNKHVEEQQPTTSSDSEDTLCHWAVRILCTADPAEKVRLTHEVQEKWRRGDLTEIGRCQPPDQPHRAETLNVVAPGRIKRGKAGTLGNRIASLHSLANIEQWAIDLSWDIIARFADTRMGDGSPLPKEFFDDFVKVAGDEAKHFKILEDRLQTLGSHFGALPVHNGLWQSASETKDNILARLAVVHMVHEARGLDVHPKTQERFAKQGDEDSVSVLDVIYTDEITHVAAGMRWFTYVCRRAEPPQECISEFHRLVRKHFRGLLKPPINEEGRTIAGMSKEWYVPLMQPANQDADAKESISAGGSS</sequence>